<protein>
    <submittedName>
        <fullName evidence="1">Uncharacterized protein</fullName>
    </submittedName>
</protein>
<comment type="caution">
    <text evidence="1">The sequence shown here is derived from an EMBL/GenBank/DDBJ whole genome shotgun (WGS) entry which is preliminary data.</text>
</comment>
<reference evidence="1" key="2">
    <citation type="submission" date="2019-01" db="EMBL/GenBank/DDBJ databases">
        <authorList>
            <consortium name="NCBI Pathogen Detection Project"/>
        </authorList>
    </citation>
    <scope>NUCLEOTIDE SEQUENCE</scope>
    <source>
        <strain evidence="1">R17.5973</strain>
    </source>
</reference>
<dbReference type="EMBL" id="DAAQHH010000017">
    <property type="protein sequence ID" value="HAD9330366.1"/>
    <property type="molecule type" value="Genomic_DNA"/>
</dbReference>
<name>A0A723C7Z0_SALER</name>
<gene>
    <name evidence="1" type="ORF">G1429_24540</name>
</gene>
<sequence>MKKLFIISPCAFTRKGFSNLLELDEKMSDVEIINVESYEEVVAHIEMKAPLSGPALIIVDMTIRLRTFRARQLANVWNLRRMIYTNPKLRKVPFVLFGMKEQSRLTLLHWISSHNSIESLIDRIDNIYKKHEEYSSSNGIMQKGLEKRQRMLLELLMKGYSIQKLSVKMHTCPHSLFYSRDCLIAKLGLYDRYDFIALSEELIL</sequence>
<organism evidence="1">
    <name type="scientific">Salmonella enterica</name>
    <name type="common">Salmonella choleraesuis</name>
    <dbReference type="NCBI Taxonomy" id="28901"/>
    <lineage>
        <taxon>Bacteria</taxon>
        <taxon>Pseudomonadati</taxon>
        <taxon>Pseudomonadota</taxon>
        <taxon>Gammaproteobacteria</taxon>
        <taxon>Enterobacterales</taxon>
        <taxon>Enterobacteriaceae</taxon>
        <taxon>Salmonella</taxon>
    </lineage>
</organism>
<reference evidence="1" key="1">
    <citation type="journal article" date="2018" name="Genome Biol.">
        <title>SKESA: strategic k-mer extension for scrupulous assemblies.</title>
        <authorList>
            <person name="Souvorov A."/>
            <person name="Agarwala R."/>
            <person name="Lipman D.J."/>
        </authorList>
    </citation>
    <scope>NUCLEOTIDE SEQUENCE</scope>
    <source>
        <strain evidence="1">R17.5973</strain>
    </source>
</reference>
<evidence type="ECO:0000313" key="1">
    <source>
        <dbReference type="EMBL" id="HAD9330366.1"/>
    </source>
</evidence>
<proteinExistence type="predicted"/>
<dbReference type="AlphaFoldDB" id="A0A723C7Z0"/>
<accession>A0A723C7Z0</accession>